<comment type="caution">
    <text evidence="2">The sequence shown here is derived from an EMBL/GenBank/DDBJ whole genome shotgun (WGS) entry which is preliminary data.</text>
</comment>
<accession>K9H5P9</accession>
<dbReference type="Proteomes" id="UP000009881">
    <property type="component" value="Unassembled WGS sequence"/>
</dbReference>
<evidence type="ECO:0000256" key="1">
    <source>
        <dbReference type="SAM" id="MobiDB-lite"/>
    </source>
</evidence>
<evidence type="ECO:0000313" key="3">
    <source>
        <dbReference type="Proteomes" id="UP000009881"/>
    </source>
</evidence>
<reference evidence="2 3" key="1">
    <citation type="journal article" date="2013" name="Genome Announc.">
        <title>Draft Genome Sequence of an Alphaproteobacterium, Caenispirillum salinarum AK4(T), Isolated from a Solar Saltern.</title>
        <authorList>
            <person name="Khatri I."/>
            <person name="Singh A."/>
            <person name="Korpole S."/>
            <person name="Pinnaka A.K."/>
            <person name="Subramanian S."/>
        </authorList>
    </citation>
    <scope>NUCLEOTIDE SEQUENCE [LARGE SCALE GENOMIC DNA]</scope>
    <source>
        <strain evidence="2 3">AK4</strain>
    </source>
</reference>
<dbReference type="AlphaFoldDB" id="K9H5P9"/>
<dbReference type="RefSeq" id="WP_009538739.1">
    <property type="nucleotide sequence ID" value="NZ_ANHY01000002.1"/>
</dbReference>
<keyword evidence="3" id="KW-1185">Reference proteome</keyword>
<feature type="region of interest" description="Disordered" evidence="1">
    <location>
        <begin position="50"/>
        <end position="95"/>
    </location>
</feature>
<dbReference type="EMBL" id="ANHY01000002">
    <property type="protein sequence ID" value="EKV32912.1"/>
    <property type="molecule type" value="Genomic_DNA"/>
</dbReference>
<dbReference type="PIRSF" id="PIRSF032131">
    <property type="entry name" value="UCP032131"/>
    <property type="match status" value="1"/>
</dbReference>
<organism evidence="2 3">
    <name type="scientific">Caenispirillum salinarum AK4</name>
    <dbReference type="NCBI Taxonomy" id="1238182"/>
    <lineage>
        <taxon>Bacteria</taxon>
        <taxon>Pseudomonadati</taxon>
        <taxon>Pseudomonadota</taxon>
        <taxon>Alphaproteobacteria</taxon>
        <taxon>Rhodospirillales</taxon>
        <taxon>Novispirillaceae</taxon>
        <taxon>Caenispirillum</taxon>
    </lineage>
</organism>
<name>K9H5P9_9PROT</name>
<dbReference type="eggNOG" id="COG5319">
    <property type="taxonomic scope" value="Bacteria"/>
</dbReference>
<dbReference type="InterPro" id="IPR009562">
    <property type="entry name" value="DUF1178"/>
</dbReference>
<dbReference type="Pfam" id="PF06676">
    <property type="entry name" value="DUF1178"/>
    <property type="match status" value="1"/>
</dbReference>
<dbReference type="PATRIC" id="fig|1238182.3.peg.288"/>
<dbReference type="OrthoDB" id="9799894at2"/>
<evidence type="ECO:0000313" key="2">
    <source>
        <dbReference type="EMBL" id="EKV32912.1"/>
    </source>
</evidence>
<protein>
    <submittedName>
        <fullName evidence="2">Uncharacterized protein</fullName>
    </submittedName>
</protein>
<feature type="compositionally biased region" description="Low complexity" evidence="1">
    <location>
        <begin position="70"/>
        <end position="90"/>
    </location>
</feature>
<gene>
    <name evidence="2" type="ORF">C882_1750</name>
</gene>
<sequence>MIRYELLCANDHRFESWFRDSAAYDKMAAAGAVECPTCGDRSVRKALMAPRLARRKGQEGPARPPRDEQAAQAPAAANVPAPQQAAQFPAGNSEKVAEFHRRMSDVLRQVQEAVEKHCDYVGDSFAEEARKIHYGEAEARGIYGETTPEEAEELKEEGVSFASIPWRRPVS</sequence>
<proteinExistence type="predicted"/>
<dbReference type="STRING" id="1238182.C882_1750"/>